<keyword evidence="4" id="KW-1185">Reference proteome</keyword>
<evidence type="ECO:0000259" key="2">
    <source>
        <dbReference type="Pfam" id="PF01326"/>
    </source>
</evidence>
<reference evidence="3 4" key="1">
    <citation type="submission" date="2022-11" db="EMBL/GenBank/DDBJ databases">
        <title>Spartinivicinus poritis sp. nov., isolated from scleractinian coral Porites lutea.</title>
        <authorList>
            <person name="Zhang G."/>
            <person name="Cai L."/>
            <person name="Wei Q."/>
        </authorList>
    </citation>
    <scope>NUCLEOTIDE SEQUENCE [LARGE SCALE GENOMIC DNA]</scope>
    <source>
        <strain evidence="3 4">A2-2</strain>
    </source>
</reference>
<gene>
    <name evidence="3" type="ORF">ORQ98_05945</name>
</gene>
<dbReference type="Pfam" id="PF01326">
    <property type="entry name" value="PPDK_N"/>
    <property type="match status" value="1"/>
</dbReference>
<evidence type="ECO:0000313" key="4">
    <source>
        <dbReference type="Proteomes" id="UP001528823"/>
    </source>
</evidence>
<dbReference type="Proteomes" id="UP001528823">
    <property type="component" value="Unassembled WGS sequence"/>
</dbReference>
<dbReference type="SUPFAM" id="SSF56059">
    <property type="entry name" value="Glutathione synthetase ATP-binding domain-like"/>
    <property type="match status" value="1"/>
</dbReference>
<organism evidence="3 4">
    <name type="scientific">Spartinivicinus poritis</name>
    <dbReference type="NCBI Taxonomy" id="2994640"/>
    <lineage>
        <taxon>Bacteria</taxon>
        <taxon>Pseudomonadati</taxon>
        <taxon>Pseudomonadota</taxon>
        <taxon>Gammaproteobacteria</taxon>
        <taxon>Oceanospirillales</taxon>
        <taxon>Zooshikellaceae</taxon>
        <taxon>Spartinivicinus</taxon>
    </lineage>
</organism>
<name>A0ABT5U698_9GAMM</name>
<dbReference type="InterPro" id="IPR051549">
    <property type="entry name" value="PEP_Utilizing_Enz"/>
</dbReference>
<evidence type="ECO:0000313" key="3">
    <source>
        <dbReference type="EMBL" id="MDE1461506.1"/>
    </source>
</evidence>
<dbReference type="Gene3D" id="3.50.30.10">
    <property type="entry name" value="Phosphohistidine domain"/>
    <property type="match status" value="1"/>
</dbReference>
<feature type="domain" description="PEP-utilising enzyme mobile" evidence="1">
    <location>
        <begin position="814"/>
        <end position="885"/>
    </location>
</feature>
<dbReference type="Gene3D" id="3.30.470.20">
    <property type="entry name" value="ATP-grasp fold, B domain"/>
    <property type="match status" value="1"/>
</dbReference>
<proteinExistence type="predicted"/>
<protein>
    <submittedName>
        <fullName evidence="3">PEP-utilizing enzyme</fullName>
    </submittedName>
</protein>
<dbReference type="InterPro" id="IPR013815">
    <property type="entry name" value="ATP_grasp_subdomain_1"/>
</dbReference>
<dbReference type="PANTHER" id="PTHR43615">
    <property type="entry name" value="PHOSPHOENOLPYRUVATE SYNTHASE-RELATED"/>
    <property type="match status" value="1"/>
</dbReference>
<accession>A0ABT5U698</accession>
<dbReference type="SUPFAM" id="SSF52009">
    <property type="entry name" value="Phosphohistidine domain"/>
    <property type="match status" value="1"/>
</dbReference>
<evidence type="ECO:0000259" key="1">
    <source>
        <dbReference type="Pfam" id="PF00391"/>
    </source>
</evidence>
<dbReference type="PANTHER" id="PTHR43615:SF1">
    <property type="entry name" value="PPDK_N DOMAIN-CONTAINING PROTEIN"/>
    <property type="match status" value="1"/>
</dbReference>
<dbReference type="Gene3D" id="3.30.1490.20">
    <property type="entry name" value="ATP-grasp fold, A domain"/>
    <property type="match status" value="1"/>
</dbReference>
<dbReference type="InterPro" id="IPR002192">
    <property type="entry name" value="PPDK_AMP/ATP-bd"/>
</dbReference>
<comment type="caution">
    <text evidence="3">The sequence shown here is derived from an EMBL/GenBank/DDBJ whole genome shotgun (WGS) entry which is preliminary data.</text>
</comment>
<dbReference type="InterPro" id="IPR008279">
    <property type="entry name" value="PEP-util_enz_mobile_dom"/>
</dbReference>
<dbReference type="RefSeq" id="WP_274687868.1">
    <property type="nucleotide sequence ID" value="NZ_JAPMOU010000005.1"/>
</dbReference>
<dbReference type="Pfam" id="PF00391">
    <property type="entry name" value="PEP-utilizers"/>
    <property type="match status" value="1"/>
</dbReference>
<sequence>MSKQHNFVAHIGHSSDYNNLGGKAKSLNKLVHAGFPVPKAYCVTVSAYQAFLKESGLEDWINSFDRYDTATCKKIRNKIQQTNLPEPIHKSIIEAYNKIGKGRVAVRSSAMNEDSITQSYAGQFETYLDIHGEQSVTESIKLCWGSIWADRVDSYQNNKPLNSYKDSAIGVIIQEMVDADAAGVLFTQDPVNGNKNHIIVESCWGLGEGVVSGQVTTDSYIIDKTNFTVIDKVVRPKQTMSGRATPGIISLLDVPTNKVHAASLTDEQAIKLAQQSEAIRKHYDNELDIEWAVKDNKIWILQARPITTEKKITKLCADSEETNDFIRDNAMFSRMDTGEIVTGLMTPLGLSFCHFYQHNIHGPAIKKMGLLDIGKSQHYMGYIQGHVYLNISASAKLLTQCPPTHDPMKFTKRYATDTIDFSNYINPYGEPTAGVQYFKSSIYWLYCQIRNLFSSERIVKKMIALRKKETARFHKLDLNSMSLTALNKELERIDKHFLEACAAYMPFFLQSFALYDLLTELCDKFLGHQGNGLQNRIKASMNGLRTIEVTKAVNVLAETVRRSPKLTNLFINTSLDQLVATLKNDSEGRIFWYQDFSDFLYNFGSRGRQEFELTIPRWNDDPIYILQMIRMYLGSDLKLDSRLTKVSELREADTEQLISCLPLKAKLKIKFVIAAYSKMAERREATRPTYISETWFYRKIVYEVASRLVKQGIIDQNDIPYIDFNTFRDYVAGRKPAELAFSKTKVNENRHRHLVNLNLEDPPMAIIGQHISKRKVNVTQDNDSSVIYGLGSSPGSITAYARVITDLTTQVESFKQGEILVTKFTDASWTPLFALASGVISDIGSTLSHSSIVSREFGIPAVVNSISATQKIQTGDLIFIDGDAGVIRIEKKANT</sequence>
<feature type="domain" description="Pyruvate phosphate dikinase AMP/ATP-binding" evidence="2">
    <location>
        <begin position="19"/>
        <end position="314"/>
    </location>
</feature>
<dbReference type="EMBL" id="JAPMOU010000005">
    <property type="protein sequence ID" value="MDE1461506.1"/>
    <property type="molecule type" value="Genomic_DNA"/>
</dbReference>
<dbReference type="InterPro" id="IPR036637">
    <property type="entry name" value="Phosphohistidine_dom_sf"/>
</dbReference>